<evidence type="ECO:0000313" key="1">
    <source>
        <dbReference type="EMBL" id="KAH7969273.1"/>
    </source>
</evidence>
<gene>
    <name evidence="1" type="ORF">HPB52_016439</name>
</gene>
<comment type="caution">
    <text evidence="1">The sequence shown here is derived from an EMBL/GenBank/DDBJ whole genome shotgun (WGS) entry which is preliminary data.</text>
</comment>
<evidence type="ECO:0000313" key="2">
    <source>
        <dbReference type="Proteomes" id="UP000821837"/>
    </source>
</evidence>
<organism evidence="1 2">
    <name type="scientific">Rhipicephalus sanguineus</name>
    <name type="common">Brown dog tick</name>
    <name type="synonym">Ixodes sanguineus</name>
    <dbReference type="NCBI Taxonomy" id="34632"/>
    <lineage>
        <taxon>Eukaryota</taxon>
        <taxon>Metazoa</taxon>
        <taxon>Ecdysozoa</taxon>
        <taxon>Arthropoda</taxon>
        <taxon>Chelicerata</taxon>
        <taxon>Arachnida</taxon>
        <taxon>Acari</taxon>
        <taxon>Parasitiformes</taxon>
        <taxon>Ixodida</taxon>
        <taxon>Ixodoidea</taxon>
        <taxon>Ixodidae</taxon>
        <taxon>Rhipicephalinae</taxon>
        <taxon>Rhipicephalus</taxon>
        <taxon>Rhipicephalus</taxon>
    </lineage>
</organism>
<dbReference type="EMBL" id="JABSTV010001248">
    <property type="protein sequence ID" value="KAH7969273.1"/>
    <property type="molecule type" value="Genomic_DNA"/>
</dbReference>
<reference evidence="1" key="2">
    <citation type="submission" date="2021-09" db="EMBL/GenBank/DDBJ databases">
        <authorList>
            <person name="Jia N."/>
            <person name="Wang J."/>
            <person name="Shi W."/>
            <person name="Du L."/>
            <person name="Sun Y."/>
            <person name="Zhan W."/>
            <person name="Jiang J."/>
            <person name="Wang Q."/>
            <person name="Zhang B."/>
            <person name="Ji P."/>
            <person name="Sakyi L.B."/>
            <person name="Cui X."/>
            <person name="Yuan T."/>
            <person name="Jiang B."/>
            <person name="Yang W."/>
            <person name="Lam T.T.-Y."/>
            <person name="Chang Q."/>
            <person name="Ding S."/>
            <person name="Wang X."/>
            <person name="Zhu J."/>
            <person name="Ruan X."/>
            <person name="Zhao L."/>
            <person name="Wei J."/>
            <person name="Que T."/>
            <person name="Du C."/>
            <person name="Cheng J."/>
            <person name="Dai P."/>
            <person name="Han X."/>
            <person name="Huang E."/>
            <person name="Gao Y."/>
            <person name="Liu J."/>
            <person name="Shao H."/>
            <person name="Ye R."/>
            <person name="Li L."/>
            <person name="Wei W."/>
            <person name="Wang X."/>
            <person name="Wang C."/>
            <person name="Huo Q."/>
            <person name="Li W."/>
            <person name="Guo W."/>
            <person name="Chen H."/>
            <person name="Chen S."/>
            <person name="Zhou L."/>
            <person name="Zhou L."/>
            <person name="Ni X."/>
            <person name="Tian J."/>
            <person name="Zhou Y."/>
            <person name="Sheng Y."/>
            <person name="Liu T."/>
            <person name="Pan Y."/>
            <person name="Xia L."/>
            <person name="Li J."/>
            <person name="Zhao F."/>
            <person name="Cao W."/>
        </authorList>
    </citation>
    <scope>NUCLEOTIDE SEQUENCE</scope>
    <source>
        <strain evidence="1">Rsan-2018</strain>
        <tissue evidence="1">Larvae</tissue>
    </source>
</reference>
<protein>
    <submittedName>
        <fullName evidence="1">Uncharacterized protein</fullName>
    </submittedName>
</protein>
<proteinExistence type="predicted"/>
<sequence length="181" mass="20700">MARQMLAHTIFASRLTRWTRRTVTLRQRFGLPAVCLEKVEEERRTKPGEGMRLKVRDVETAAWQNYAATKSSLETYHGKTLEISTECIYDKTKGGALLVEARAGATPRSERRRPDPKGQIAIAMGELLPNSVNRRAWRWRQKAKQIVAITAAIARRQMDNAVHESNHLLMSLAWCTEDRTQ</sequence>
<keyword evidence="2" id="KW-1185">Reference proteome</keyword>
<dbReference type="AlphaFoldDB" id="A0A9D4Q788"/>
<name>A0A9D4Q788_RHISA</name>
<accession>A0A9D4Q788</accession>
<dbReference type="Proteomes" id="UP000821837">
    <property type="component" value="Unassembled WGS sequence"/>
</dbReference>
<reference evidence="1" key="1">
    <citation type="journal article" date="2020" name="Cell">
        <title>Large-Scale Comparative Analyses of Tick Genomes Elucidate Their Genetic Diversity and Vector Capacities.</title>
        <authorList>
            <consortium name="Tick Genome and Microbiome Consortium (TIGMIC)"/>
            <person name="Jia N."/>
            <person name="Wang J."/>
            <person name="Shi W."/>
            <person name="Du L."/>
            <person name="Sun Y."/>
            <person name="Zhan W."/>
            <person name="Jiang J.F."/>
            <person name="Wang Q."/>
            <person name="Zhang B."/>
            <person name="Ji P."/>
            <person name="Bell-Sakyi L."/>
            <person name="Cui X.M."/>
            <person name="Yuan T.T."/>
            <person name="Jiang B.G."/>
            <person name="Yang W.F."/>
            <person name="Lam T.T."/>
            <person name="Chang Q.C."/>
            <person name="Ding S.J."/>
            <person name="Wang X.J."/>
            <person name="Zhu J.G."/>
            <person name="Ruan X.D."/>
            <person name="Zhao L."/>
            <person name="Wei J.T."/>
            <person name="Ye R.Z."/>
            <person name="Que T.C."/>
            <person name="Du C.H."/>
            <person name="Zhou Y.H."/>
            <person name="Cheng J.X."/>
            <person name="Dai P.F."/>
            <person name="Guo W.B."/>
            <person name="Han X.H."/>
            <person name="Huang E.J."/>
            <person name="Li L.F."/>
            <person name="Wei W."/>
            <person name="Gao Y.C."/>
            <person name="Liu J.Z."/>
            <person name="Shao H.Z."/>
            <person name="Wang X."/>
            <person name="Wang C.C."/>
            <person name="Yang T.C."/>
            <person name="Huo Q.B."/>
            <person name="Li W."/>
            <person name="Chen H.Y."/>
            <person name="Chen S.E."/>
            <person name="Zhou L.G."/>
            <person name="Ni X.B."/>
            <person name="Tian J.H."/>
            <person name="Sheng Y."/>
            <person name="Liu T."/>
            <person name="Pan Y.S."/>
            <person name="Xia L.Y."/>
            <person name="Li J."/>
            <person name="Zhao F."/>
            <person name="Cao W.C."/>
        </authorList>
    </citation>
    <scope>NUCLEOTIDE SEQUENCE</scope>
    <source>
        <strain evidence="1">Rsan-2018</strain>
    </source>
</reference>